<comment type="caution">
    <text evidence="5">The sequence shown here is derived from an EMBL/GenBank/DDBJ whole genome shotgun (WGS) entry which is preliminary data.</text>
</comment>
<dbReference type="Gene3D" id="3.30.428.10">
    <property type="entry name" value="HIT-like"/>
    <property type="match status" value="1"/>
</dbReference>
<evidence type="ECO:0000256" key="2">
    <source>
        <dbReference type="PIRSR" id="PIRSR601310-3"/>
    </source>
</evidence>
<dbReference type="InterPro" id="IPR001310">
    <property type="entry name" value="Histidine_triad_HIT"/>
</dbReference>
<feature type="short sequence motif" description="Histidine triad motif" evidence="2 3">
    <location>
        <begin position="96"/>
        <end position="100"/>
    </location>
</feature>
<evidence type="ECO:0000313" key="5">
    <source>
        <dbReference type="EMBL" id="PIR86910.1"/>
    </source>
</evidence>
<dbReference type="PROSITE" id="PS51084">
    <property type="entry name" value="HIT_2"/>
    <property type="match status" value="1"/>
</dbReference>
<evidence type="ECO:0000256" key="1">
    <source>
        <dbReference type="PIRSR" id="PIRSR601310-1"/>
    </source>
</evidence>
<proteinExistence type="predicted"/>
<dbReference type="EMBL" id="PFBD01000023">
    <property type="protein sequence ID" value="PIR86910.1"/>
    <property type="molecule type" value="Genomic_DNA"/>
</dbReference>
<reference evidence="6" key="1">
    <citation type="submission" date="2017-09" db="EMBL/GenBank/DDBJ databases">
        <title>Depth-based differentiation of microbial function through sediment-hosted aquifers and enrichment of novel symbionts in the deep terrestrial subsurface.</title>
        <authorList>
            <person name="Probst A.J."/>
            <person name="Ladd B."/>
            <person name="Jarett J.K."/>
            <person name="Geller-Mcgrath D.E."/>
            <person name="Sieber C.M.K."/>
            <person name="Emerson J.B."/>
            <person name="Anantharaman K."/>
            <person name="Thomas B.C."/>
            <person name="Malmstrom R."/>
            <person name="Stieglmeier M."/>
            <person name="Klingl A."/>
            <person name="Woyke T."/>
            <person name="Ryan C.M."/>
            <person name="Banfield J.F."/>
        </authorList>
    </citation>
    <scope>NUCLEOTIDE SEQUENCE [LARGE SCALE GENOMIC DNA]</scope>
</reference>
<dbReference type="Pfam" id="PF01230">
    <property type="entry name" value="HIT"/>
    <property type="match status" value="1"/>
</dbReference>
<name>A0A2H0UKJ5_9BACT</name>
<dbReference type="InterPro" id="IPR011146">
    <property type="entry name" value="HIT-like"/>
</dbReference>
<dbReference type="SUPFAM" id="SSF54197">
    <property type="entry name" value="HIT-like"/>
    <property type="match status" value="1"/>
</dbReference>
<evidence type="ECO:0000313" key="6">
    <source>
        <dbReference type="Proteomes" id="UP000229526"/>
    </source>
</evidence>
<evidence type="ECO:0000256" key="3">
    <source>
        <dbReference type="PROSITE-ProRule" id="PRU00464"/>
    </source>
</evidence>
<protein>
    <submittedName>
        <fullName evidence="5">HIT family protein</fullName>
    </submittedName>
</protein>
<sequence length="149" mass="16811">MKKICPFCTLPQIQDRKILENELVFACLTYIPITVGHTLILPKRCVATFGEMTAEEQAAVFALREQVCEALRKTFGAEGFNTAWNEGEAAGQSEPHFHLHVVPRTKGDTGIYEYDPRQFLYRPGKRPITPEAELREVAELIKANLARHG</sequence>
<dbReference type="GO" id="GO:0003824">
    <property type="term" value="F:catalytic activity"/>
    <property type="evidence" value="ECO:0007669"/>
    <property type="project" value="InterPro"/>
</dbReference>
<feature type="domain" description="HIT" evidence="4">
    <location>
        <begin position="6"/>
        <end position="111"/>
    </location>
</feature>
<dbReference type="Proteomes" id="UP000229526">
    <property type="component" value="Unassembled WGS sequence"/>
</dbReference>
<organism evidence="5 6">
    <name type="scientific">Candidatus Harrisonbacteria bacterium CG10_big_fil_rev_8_21_14_0_10_49_15</name>
    <dbReference type="NCBI Taxonomy" id="1974587"/>
    <lineage>
        <taxon>Bacteria</taxon>
        <taxon>Candidatus Harrisoniibacteriota</taxon>
    </lineage>
</organism>
<evidence type="ECO:0000259" key="4">
    <source>
        <dbReference type="PROSITE" id="PS51084"/>
    </source>
</evidence>
<dbReference type="InterPro" id="IPR036265">
    <property type="entry name" value="HIT-like_sf"/>
</dbReference>
<dbReference type="AlphaFoldDB" id="A0A2H0UKJ5"/>
<dbReference type="PANTHER" id="PTHR46648">
    <property type="entry name" value="HIT FAMILY PROTEIN 1"/>
    <property type="match status" value="1"/>
</dbReference>
<dbReference type="PANTHER" id="PTHR46648:SF1">
    <property type="entry name" value="ADENOSINE 5'-MONOPHOSPHORAMIDASE HNT1"/>
    <property type="match status" value="1"/>
</dbReference>
<feature type="active site" description="Tele-AMP-histidine intermediate" evidence="1">
    <location>
        <position position="98"/>
    </location>
</feature>
<accession>A0A2H0UKJ5</accession>
<dbReference type="GO" id="GO:0009117">
    <property type="term" value="P:nucleotide metabolic process"/>
    <property type="evidence" value="ECO:0007669"/>
    <property type="project" value="TreeGrafter"/>
</dbReference>
<gene>
    <name evidence="5" type="ORF">COU11_03590</name>
</gene>